<dbReference type="Pfam" id="PF13977">
    <property type="entry name" value="TetR_C_6"/>
    <property type="match status" value="1"/>
</dbReference>
<dbReference type="InterPro" id="IPR001647">
    <property type="entry name" value="HTH_TetR"/>
</dbReference>
<dbReference type="GO" id="GO:0003700">
    <property type="term" value="F:DNA-binding transcription factor activity"/>
    <property type="evidence" value="ECO:0007669"/>
    <property type="project" value="TreeGrafter"/>
</dbReference>
<dbReference type="Proteomes" id="UP000237839">
    <property type="component" value="Unassembled WGS sequence"/>
</dbReference>
<proteinExistence type="predicted"/>
<dbReference type="PANTHER" id="PTHR30055:SF234">
    <property type="entry name" value="HTH-TYPE TRANSCRIPTIONAL REGULATOR BETI"/>
    <property type="match status" value="1"/>
</dbReference>
<name>A0A2S9GSI5_9BURK</name>
<keyword evidence="4" id="KW-0804">Transcription</keyword>
<evidence type="ECO:0000256" key="2">
    <source>
        <dbReference type="ARBA" id="ARBA00023015"/>
    </source>
</evidence>
<gene>
    <name evidence="7" type="ORF">S2091_4623</name>
</gene>
<dbReference type="InterPro" id="IPR039538">
    <property type="entry name" value="BetI_C"/>
</dbReference>
<evidence type="ECO:0000256" key="5">
    <source>
        <dbReference type="PROSITE-ProRule" id="PRU00335"/>
    </source>
</evidence>
<dbReference type="PANTHER" id="PTHR30055">
    <property type="entry name" value="HTH-TYPE TRANSCRIPTIONAL REGULATOR RUTR"/>
    <property type="match status" value="1"/>
</dbReference>
<dbReference type="GO" id="GO:0000976">
    <property type="term" value="F:transcription cis-regulatory region binding"/>
    <property type="evidence" value="ECO:0007669"/>
    <property type="project" value="TreeGrafter"/>
</dbReference>
<dbReference type="PRINTS" id="PR00455">
    <property type="entry name" value="HTHTETR"/>
</dbReference>
<dbReference type="Pfam" id="PF00440">
    <property type="entry name" value="TetR_N"/>
    <property type="match status" value="1"/>
</dbReference>
<dbReference type="EMBL" id="PUGF01000039">
    <property type="protein sequence ID" value="PRC90673.1"/>
    <property type="molecule type" value="Genomic_DNA"/>
</dbReference>
<keyword evidence="2" id="KW-0805">Transcription regulation</keyword>
<dbReference type="InterPro" id="IPR009057">
    <property type="entry name" value="Homeodomain-like_sf"/>
</dbReference>
<evidence type="ECO:0000313" key="8">
    <source>
        <dbReference type="Proteomes" id="UP000237839"/>
    </source>
</evidence>
<sequence>MSNNAPPYITTKNSVTTEKGIERMHEILHAARQLFAAEGYAGLSMRRLALTLNMSLSNVQHYYKSKDILVDAMLMYTMNIFQAKIDNIAQTMQQASRIDQFNSTIEMFLDELSDPVTHGVFFEIWALAERNVFASELMDKMIARERKTIFKLIQGLVPDISDEQAKLRAVLIVAQVEGLMLFRLHKNVPQKEVAEIHTALRKSVLNLATVP</sequence>
<evidence type="ECO:0000256" key="3">
    <source>
        <dbReference type="ARBA" id="ARBA00023125"/>
    </source>
</evidence>
<feature type="domain" description="HTH tetR-type" evidence="6">
    <location>
        <begin position="21"/>
        <end position="81"/>
    </location>
</feature>
<reference evidence="7 8" key="1">
    <citation type="submission" date="2018-02" db="EMBL/GenBank/DDBJ databases">
        <title>Solimicrobium silvestre gen. nov., sp. nov., isolated from alpine forest soil.</title>
        <authorList>
            <person name="Margesin R."/>
            <person name="Albuquerque L."/>
            <person name="Zhang D.-C."/>
            <person name="Froufe H.J.C."/>
            <person name="Severino R."/>
            <person name="Roxo I."/>
            <person name="Egas C."/>
            <person name="Da Costa M.S."/>
        </authorList>
    </citation>
    <scope>NUCLEOTIDE SEQUENCE [LARGE SCALE GENOMIC DNA]</scope>
    <source>
        <strain evidence="7 8">S20-91</strain>
    </source>
</reference>
<evidence type="ECO:0000256" key="1">
    <source>
        <dbReference type="ARBA" id="ARBA00022491"/>
    </source>
</evidence>
<protein>
    <submittedName>
        <fullName evidence="7">Bacterial regulatory protein, tetR family</fullName>
    </submittedName>
</protein>
<dbReference type="AlphaFoldDB" id="A0A2S9GSI5"/>
<dbReference type="Gene3D" id="1.10.357.10">
    <property type="entry name" value="Tetracycline Repressor, domain 2"/>
    <property type="match status" value="1"/>
</dbReference>
<accession>A0A2S9GSI5</accession>
<dbReference type="InterPro" id="IPR050109">
    <property type="entry name" value="HTH-type_TetR-like_transc_reg"/>
</dbReference>
<keyword evidence="3 5" id="KW-0238">DNA-binding</keyword>
<keyword evidence="8" id="KW-1185">Reference proteome</keyword>
<keyword evidence="1" id="KW-0678">Repressor</keyword>
<comment type="caution">
    <text evidence="7">The sequence shown here is derived from an EMBL/GenBank/DDBJ whole genome shotgun (WGS) entry which is preliminary data.</text>
</comment>
<evidence type="ECO:0000259" key="6">
    <source>
        <dbReference type="PROSITE" id="PS50977"/>
    </source>
</evidence>
<evidence type="ECO:0000313" key="7">
    <source>
        <dbReference type="EMBL" id="PRC90673.1"/>
    </source>
</evidence>
<dbReference type="SUPFAM" id="SSF46689">
    <property type="entry name" value="Homeodomain-like"/>
    <property type="match status" value="1"/>
</dbReference>
<dbReference type="PROSITE" id="PS50977">
    <property type="entry name" value="HTH_TETR_2"/>
    <property type="match status" value="1"/>
</dbReference>
<feature type="DNA-binding region" description="H-T-H motif" evidence="5">
    <location>
        <begin position="44"/>
        <end position="63"/>
    </location>
</feature>
<evidence type="ECO:0000256" key="4">
    <source>
        <dbReference type="ARBA" id="ARBA00023163"/>
    </source>
</evidence>
<organism evidence="7 8">
    <name type="scientific">Solimicrobium silvestre</name>
    <dbReference type="NCBI Taxonomy" id="2099400"/>
    <lineage>
        <taxon>Bacteria</taxon>
        <taxon>Pseudomonadati</taxon>
        <taxon>Pseudomonadota</taxon>
        <taxon>Betaproteobacteria</taxon>
        <taxon>Burkholderiales</taxon>
        <taxon>Oxalobacteraceae</taxon>
        <taxon>Solimicrobium</taxon>
    </lineage>
</organism>
<dbReference type="OrthoDB" id="8586619at2"/>